<dbReference type="RefSeq" id="YP_010051282.1">
    <property type="nucleotide sequence ID" value="NC_054439.1"/>
</dbReference>
<reference evidence="1 2" key="1">
    <citation type="submission" date="2018-08" db="EMBL/GenBank/DDBJ databases">
        <authorList>
            <person name="Quesada-Gordillo A."/>
            <person name="Cotto-Pereira A.M."/>
            <person name="Cruz-Lopez C.D."/>
            <person name="Cruz-Ortiz M.A."/>
            <person name="Cruz-Ortiz J.C."/>
            <person name="Davila-Benitez J."/>
            <person name="Deleon-Ruiz I.N."/>
            <person name="Delgado-Rivera C.M."/>
            <person name="Desarden-Rivera Y.C."/>
            <person name="Diaz-Mejia R.M."/>
            <person name="Diaz-Ramos D."/>
            <person name="Estrada-Lozada M."/>
            <person name="Estrada-Mojica S."/>
            <person name="Etienne-Gonzalez P."/>
            <person name="Figueroa-Gomez L."/>
            <person name="Flores-Roque G."/>
            <person name="Gomez-Rosado J.O."/>
            <person name="Gonzalez-Garcia E.M."/>
            <person name="Gonzalez-Leon M.A."/>
            <person name="Gonzalez-Rodriguez J."/>
            <person name="Gonzalez-Santos L.I."/>
            <person name="Goveo-Rivera I.A."/>
            <person name="Gutierrez-Silva J.C."/>
            <person name="Issa-Mahmud S."/>
            <person name="Lopez-Llera J.N."/>
            <person name="Marrero-Visalden G."/>
            <person name="Muyet-Blasini E."/>
            <person name="Ortiz-Torres X.D."/>
            <person name="Palacios-Vallejo J.G."/>
            <person name="Pichardo-Gonzalez P.A."/>
            <person name="Pou-Acosta P.M."/>
            <person name="Rodriguez-Colon F."/>
            <person name="Roig-Laboy C.J."/>
            <person name="Santiago-Mendez J."/>
            <person name="Velez-Velazquez R.M."/>
            <person name="Fernandez-Martinez M."/>
            <person name="Rubin M."/>
            <person name="Vazquez E."/>
            <person name="Garlena R.A."/>
            <person name="Russell D.A."/>
            <person name="Pope W.H."/>
            <person name="Jacobs-Sera D."/>
            <person name="Hatfull G.F."/>
        </authorList>
    </citation>
    <scope>NUCLEOTIDE SEQUENCE [LARGE SCALE GENOMIC DNA]</scope>
</reference>
<dbReference type="KEGG" id="vg:63925766"/>
<protein>
    <submittedName>
        <fullName evidence="1">Uncharacterized protein</fullName>
    </submittedName>
</protein>
<gene>
    <name evidence="1" type="primary">65</name>
    <name evidence="1" type="ORF">SEA_PAITO_65</name>
</gene>
<sequence length="67" mass="7469">MHTPDDAGIVTTSITITRRYWPNDPDPETNDTILVQAEGQPTMVEALGLLEFAKLHWIKPADPDVEP</sequence>
<evidence type="ECO:0000313" key="1">
    <source>
        <dbReference type="EMBL" id="AYD84649.1"/>
    </source>
</evidence>
<proteinExistence type="predicted"/>
<dbReference type="EMBL" id="MH779514">
    <property type="protein sequence ID" value="AYD84649.1"/>
    <property type="molecule type" value="Genomic_DNA"/>
</dbReference>
<name>A0A386KID3_9CAUD</name>
<dbReference type="Proteomes" id="UP000271313">
    <property type="component" value="Segment"/>
</dbReference>
<organism evidence="1 2">
    <name type="scientific">Mycobacterium phage Paito</name>
    <dbReference type="NCBI Taxonomy" id="2315544"/>
    <lineage>
        <taxon>Viruses</taxon>
        <taxon>Duplodnaviria</taxon>
        <taxon>Heunggongvirae</taxon>
        <taxon>Uroviricota</taxon>
        <taxon>Caudoviricetes</taxon>
        <taxon>Gclasvirinae</taxon>
        <taxon>Liefievirus</taxon>
        <taxon>Liefievirus paito</taxon>
    </lineage>
</organism>
<keyword evidence="2" id="KW-1185">Reference proteome</keyword>
<dbReference type="GeneID" id="63925766"/>
<accession>A0A386KID3</accession>
<evidence type="ECO:0000313" key="2">
    <source>
        <dbReference type="Proteomes" id="UP000271313"/>
    </source>
</evidence>